<dbReference type="EMBL" id="CP097510">
    <property type="protein sequence ID" value="URE38916.1"/>
    <property type="molecule type" value="Genomic_DNA"/>
</dbReference>
<feature type="non-terminal residue" evidence="1">
    <location>
        <position position="1"/>
    </location>
</feature>
<evidence type="ECO:0000313" key="2">
    <source>
        <dbReference type="Proteomes" id="UP001055439"/>
    </source>
</evidence>
<dbReference type="AlphaFoldDB" id="A0A9E7L378"/>
<name>A0A9E7L378_9LILI</name>
<accession>A0A9E7L378</accession>
<evidence type="ECO:0000313" key="1">
    <source>
        <dbReference type="EMBL" id="URE38916.1"/>
    </source>
</evidence>
<proteinExistence type="predicted"/>
<keyword evidence="2" id="KW-1185">Reference proteome</keyword>
<dbReference type="Proteomes" id="UP001055439">
    <property type="component" value="Chromosome 8"/>
</dbReference>
<reference evidence="1" key="1">
    <citation type="submission" date="2022-05" db="EMBL/GenBank/DDBJ databases">
        <title>The Musa troglodytarum L. genome provides insights into the mechanism of non-climacteric behaviour and enrichment of carotenoids.</title>
        <authorList>
            <person name="Wang J."/>
        </authorList>
    </citation>
    <scope>NUCLEOTIDE SEQUENCE</scope>
    <source>
        <tissue evidence="1">Leaf</tissue>
    </source>
</reference>
<gene>
    <name evidence="1" type="ORF">MUK42_32903</name>
</gene>
<protein>
    <submittedName>
        <fullName evidence="1">Uncharacterized protein</fullName>
    </submittedName>
</protein>
<organism evidence="1 2">
    <name type="scientific">Musa troglodytarum</name>
    <name type="common">fe'i banana</name>
    <dbReference type="NCBI Taxonomy" id="320322"/>
    <lineage>
        <taxon>Eukaryota</taxon>
        <taxon>Viridiplantae</taxon>
        <taxon>Streptophyta</taxon>
        <taxon>Embryophyta</taxon>
        <taxon>Tracheophyta</taxon>
        <taxon>Spermatophyta</taxon>
        <taxon>Magnoliopsida</taxon>
        <taxon>Liliopsida</taxon>
        <taxon>Zingiberales</taxon>
        <taxon>Musaceae</taxon>
        <taxon>Musa</taxon>
    </lineage>
</organism>
<sequence>VVILYYRALAVARSSTNKIPPPCRTKRYESSKKIEAESDGLAKLSSASHGCESITDMSFAAEFFSGTFQSYQSWEMDSHITHNHIDASIILECARSKLDKEKRVCREINAAVFNVLRGDPSWTRKEEEERGVTEGKELAERSMQLPFVAIQVGRRRRRRGTGNESIHPTKLEALANGFHRLTFLNEAIDCNIDLRTYDSTPMSIQDLPHQNPSNPVTLTIPHEEYILQKHPRILRKAYNPGRIHGVRNLPPVSPTCHWPSTPSTCTPVVSVASAVTIRL</sequence>